<gene>
    <name evidence="2" type="ORF">SAMN04488129_103178</name>
</gene>
<organism evidence="2 3">
    <name type="scientific">Halomonas daqiaonensis</name>
    <dbReference type="NCBI Taxonomy" id="650850"/>
    <lineage>
        <taxon>Bacteria</taxon>
        <taxon>Pseudomonadati</taxon>
        <taxon>Pseudomonadota</taxon>
        <taxon>Gammaproteobacteria</taxon>
        <taxon>Oceanospirillales</taxon>
        <taxon>Halomonadaceae</taxon>
        <taxon>Halomonas</taxon>
    </lineage>
</organism>
<protein>
    <submittedName>
        <fullName evidence="2">Sigma-E factor negative regulatory protein RseA</fullName>
    </submittedName>
</protein>
<dbReference type="PANTHER" id="PTHR38104">
    <property type="match status" value="1"/>
</dbReference>
<dbReference type="Pfam" id="PF03872">
    <property type="entry name" value="RseA_N"/>
    <property type="match status" value="1"/>
</dbReference>
<dbReference type="Gene3D" id="1.10.10.880">
    <property type="entry name" value="Anti sigma-E protein RseA, N-terminal domain"/>
    <property type="match status" value="1"/>
</dbReference>
<dbReference type="InterPro" id="IPR052383">
    <property type="entry name" value="Anti-sigma-E_RseA-like"/>
</dbReference>
<dbReference type="SUPFAM" id="SSF89069">
    <property type="entry name" value="N-terminal, cytoplasmic domain of anti-sigmaE factor RseA"/>
    <property type="match status" value="1"/>
</dbReference>
<dbReference type="Proteomes" id="UP000198807">
    <property type="component" value="Unassembled WGS sequence"/>
</dbReference>
<name>A0A1H7IPG1_9GAMM</name>
<reference evidence="3" key="1">
    <citation type="submission" date="2016-10" db="EMBL/GenBank/DDBJ databases">
        <authorList>
            <person name="Varghese N."/>
            <person name="Submissions S."/>
        </authorList>
    </citation>
    <scope>NUCLEOTIDE SEQUENCE [LARGE SCALE GENOMIC DNA]</scope>
    <source>
        <strain evidence="3">CGMCC 1.9150</strain>
    </source>
</reference>
<evidence type="ECO:0000259" key="1">
    <source>
        <dbReference type="Pfam" id="PF03872"/>
    </source>
</evidence>
<keyword evidence="3" id="KW-1185">Reference proteome</keyword>
<feature type="domain" description="Anti sigma-E protein RseA N-terminal" evidence="1">
    <location>
        <begin position="6"/>
        <end position="78"/>
    </location>
</feature>
<dbReference type="InterPro" id="IPR036147">
    <property type="entry name" value="Anti-sigma_E_RseA_N_sf"/>
</dbReference>
<dbReference type="GO" id="GO:0016989">
    <property type="term" value="F:sigma factor antagonist activity"/>
    <property type="evidence" value="ECO:0007669"/>
    <property type="project" value="InterPro"/>
</dbReference>
<accession>A0A1H7IPG1</accession>
<sequence length="235" mass="25078">MSQNARESLSALMDNEGDELELRRVLKSLDDSPDAAEAWRRYHLMRSLMRREPGVDVATDLSAGIMARLEDEPLPRVEAGEPTGRPISLARGAGIAAAVSLMVISGVQFYNGSIDGEQAPTELASQGQPASELQASPVALGGSEMVASGLDSRSSLPNLPLFQTPSGDSRGVMTVGAGFDSPLFLSPRQSVRNDQQQAQLLQSYLDRHAEGAAYRSGDSWMPLLRASGSESLGQH</sequence>
<proteinExistence type="predicted"/>
<evidence type="ECO:0000313" key="2">
    <source>
        <dbReference type="EMBL" id="SEK64194.1"/>
    </source>
</evidence>
<dbReference type="RefSeq" id="WP_089710669.1">
    <property type="nucleotide sequence ID" value="NZ_FOBC01000003.1"/>
</dbReference>
<dbReference type="EMBL" id="FOBC01000003">
    <property type="protein sequence ID" value="SEK64194.1"/>
    <property type="molecule type" value="Genomic_DNA"/>
</dbReference>
<dbReference type="InterPro" id="IPR005572">
    <property type="entry name" value="Anti-sigma_E_RseA_N"/>
</dbReference>
<dbReference type="STRING" id="650850.SAMN04488129_103178"/>
<dbReference type="AlphaFoldDB" id="A0A1H7IPG1"/>
<dbReference type="PANTHER" id="PTHR38104:SF1">
    <property type="entry name" value="ANTI-SIGMA-E FACTOR RSEA"/>
    <property type="match status" value="1"/>
</dbReference>
<dbReference type="OrthoDB" id="5734981at2"/>
<dbReference type="CDD" id="cd16328">
    <property type="entry name" value="RseA_N"/>
    <property type="match status" value="1"/>
</dbReference>
<evidence type="ECO:0000313" key="3">
    <source>
        <dbReference type="Proteomes" id="UP000198807"/>
    </source>
</evidence>